<dbReference type="Pfam" id="PF01593">
    <property type="entry name" value="Amino_oxidase"/>
    <property type="match status" value="1"/>
</dbReference>
<dbReference type="EMBL" id="BRVO01000003">
    <property type="protein sequence ID" value="GLB50486.1"/>
    <property type="molecule type" value="Genomic_DNA"/>
</dbReference>
<dbReference type="SUPFAM" id="SSF51905">
    <property type="entry name" value="FAD/NAD(P)-binding domain"/>
    <property type="match status" value="1"/>
</dbReference>
<sequence>MGKDIAILGSGFSSLAAACYLAKAGNNVTVFEKNNYIGGRARQLKKEGFTFDMGPTWYWMPDVFERFFADFGKTPQDYYHIEKLNPAYNVYFDKLDYVSIEDSLEKIYTTFEGIEKGSSNKLKKFISNAEDNYNVAIKDLVYKPGVSPLELVNTKTISRLHQFISTIKKDIRKEFKNERLVQILEFPVLFLGAKPSDTPSFYNFMNFADFGLGTWHPRNGMFSVVKGIQQLANELGVQFKINAAVQAIEVINGSAKSIKINNESLTFDTIVSGADYHHTETLLPQQYRQYTEKYWSNRTFAPSSLLFYVGFDKKVENVAHHSLFFDVDFDIHAKDIYDTPKWPENPLFYASFPSKTDINVAPKDKEAGIFLIPLAPGIEDTKELRERYFTKILTRLEELTDQNLKNSVIFKESFCVNDFINDYNSYKGNAYGLANTLLQTAFLRPKLKSKKVDNLYFTGQLTVPGPGVPPALISGKLVSELVTQYQNS</sequence>
<evidence type="ECO:0000256" key="2">
    <source>
        <dbReference type="ARBA" id="ARBA00006046"/>
    </source>
</evidence>
<keyword evidence="3 5" id="KW-0125">Carotenoid biosynthesis</keyword>
<dbReference type="InterPro" id="IPR014105">
    <property type="entry name" value="Carotenoid/retinoid_OxRdtase"/>
</dbReference>
<dbReference type="PANTHER" id="PTHR43734:SF1">
    <property type="entry name" value="PHYTOENE DESATURASE"/>
    <property type="match status" value="1"/>
</dbReference>
<reference evidence="7" key="1">
    <citation type="submission" date="2022-07" db="EMBL/GenBank/DDBJ databases">
        <title>Taxonomy of Novel Oxalotrophic and Methylotrophic Bacteria.</title>
        <authorList>
            <person name="Sahin N."/>
            <person name="Tani A."/>
        </authorList>
    </citation>
    <scope>NUCLEOTIDE SEQUENCE</scope>
    <source>
        <strain evidence="7">Y10</strain>
    </source>
</reference>
<evidence type="ECO:0000313" key="7">
    <source>
        <dbReference type="EMBL" id="GLB50486.1"/>
    </source>
</evidence>
<evidence type="ECO:0000256" key="5">
    <source>
        <dbReference type="RuleBase" id="RU362075"/>
    </source>
</evidence>
<name>A0ABQ5MME8_9FLAO</name>
<evidence type="ECO:0000256" key="3">
    <source>
        <dbReference type="ARBA" id="ARBA00022746"/>
    </source>
</evidence>
<proteinExistence type="inferred from homology"/>
<dbReference type="NCBIfam" id="TIGR02734">
    <property type="entry name" value="crtI_fam"/>
    <property type="match status" value="1"/>
</dbReference>
<keyword evidence="4 5" id="KW-0560">Oxidoreductase</keyword>
<evidence type="ECO:0000259" key="6">
    <source>
        <dbReference type="Pfam" id="PF01593"/>
    </source>
</evidence>
<comment type="caution">
    <text evidence="7">The sequence shown here is derived from an EMBL/GenBank/DDBJ whole genome shotgun (WGS) entry which is preliminary data.</text>
</comment>
<comment type="similarity">
    <text evidence="2 5">Belongs to the carotenoid/retinoid oxidoreductase family.</text>
</comment>
<gene>
    <name evidence="7" type="primary">crtI</name>
    <name evidence="7" type="ORF">Y10_28540</name>
</gene>
<dbReference type="PANTHER" id="PTHR43734">
    <property type="entry name" value="PHYTOENE DESATURASE"/>
    <property type="match status" value="1"/>
</dbReference>
<protein>
    <submittedName>
        <fullName evidence="7">Phytoene dehydrogenase</fullName>
    </submittedName>
</protein>
<organism evidence="7 8">
    <name type="scientific">Neptunitalea lumnitzerae</name>
    <dbReference type="NCBI Taxonomy" id="2965509"/>
    <lineage>
        <taxon>Bacteria</taxon>
        <taxon>Pseudomonadati</taxon>
        <taxon>Bacteroidota</taxon>
        <taxon>Flavobacteriia</taxon>
        <taxon>Flavobacteriales</taxon>
        <taxon>Flavobacteriaceae</taxon>
        <taxon>Neptunitalea</taxon>
    </lineage>
</organism>
<keyword evidence="8" id="KW-1185">Reference proteome</keyword>
<dbReference type="InterPro" id="IPR002937">
    <property type="entry name" value="Amino_oxidase"/>
</dbReference>
<dbReference type="RefSeq" id="WP_281766113.1">
    <property type="nucleotide sequence ID" value="NZ_BRVO01000003.1"/>
</dbReference>
<comment type="pathway">
    <text evidence="1 5">Carotenoid biosynthesis.</text>
</comment>
<accession>A0ABQ5MME8</accession>
<dbReference type="PROSITE" id="PS51257">
    <property type="entry name" value="PROKAR_LIPOPROTEIN"/>
    <property type="match status" value="1"/>
</dbReference>
<evidence type="ECO:0000313" key="8">
    <source>
        <dbReference type="Proteomes" id="UP001143543"/>
    </source>
</evidence>
<dbReference type="Proteomes" id="UP001143543">
    <property type="component" value="Unassembled WGS sequence"/>
</dbReference>
<dbReference type="Gene3D" id="3.50.50.60">
    <property type="entry name" value="FAD/NAD(P)-binding domain"/>
    <property type="match status" value="2"/>
</dbReference>
<evidence type="ECO:0000256" key="4">
    <source>
        <dbReference type="ARBA" id="ARBA00023002"/>
    </source>
</evidence>
<feature type="domain" description="Amine oxidase" evidence="6">
    <location>
        <begin position="15"/>
        <end position="482"/>
    </location>
</feature>
<dbReference type="InterPro" id="IPR036188">
    <property type="entry name" value="FAD/NAD-bd_sf"/>
</dbReference>
<evidence type="ECO:0000256" key="1">
    <source>
        <dbReference type="ARBA" id="ARBA00004829"/>
    </source>
</evidence>